<dbReference type="EMBL" id="FNRL01000018">
    <property type="protein sequence ID" value="SEA83829.1"/>
    <property type="molecule type" value="Genomic_DNA"/>
</dbReference>
<dbReference type="SUPFAM" id="SSF51206">
    <property type="entry name" value="cAMP-binding domain-like"/>
    <property type="match status" value="1"/>
</dbReference>
<proteinExistence type="predicted"/>
<organism evidence="2 3">
    <name type="scientific">Chitinophaga terrae</name>
    <name type="common">ex Kim and Jung 2007</name>
    <dbReference type="NCBI Taxonomy" id="408074"/>
    <lineage>
        <taxon>Bacteria</taxon>
        <taxon>Pseudomonadati</taxon>
        <taxon>Bacteroidota</taxon>
        <taxon>Chitinophagia</taxon>
        <taxon>Chitinophagales</taxon>
        <taxon>Chitinophagaceae</taxon>
        <taxon>Chitinophaga</taxon>
    </lineage>
</organism>
<reference evidence="3" key="1">
    <citation type="submission" date="2016-10" db="EMBL/GenBank/DDBJ databases">
        <authorList>
            <person name="Varghese N."/>
            <person name="Submissions S."/>
        </authorList>
    </citation>
    <scope>NUCLEOTIDE SEQUENCE [LARGE SCALE GENOMIC DNA]</scope>
    <source>
        <strain evidence="3">DSM 23920</strain>
    </source>
</reference>
<dbReference type="PROSITE" id="PS50042">
    <property type="entry name" value="CNMP_BINDING_3"/>
    <property type="match status" value="1"/>
</dbReference>
<dbReference type="InterPro" id="IPR014710">
    <property type="entry name" value="RmlC-like_jellyroll"/>
</dbReference>
<dbReference type="Pfam" id="PF00027">
    <property type="entry name" value="cNMP_binding"/>
    <property type="match status" value="1"/>
</dbReference>
<dbReference type="AlphaFoldDB" id="A0A1H4EG80"/>
<evidence type="ECO:0000259" key="1">
    <source>
        <dbReference type="PROSITE" id="PS50042"/>
    </source>
</evidence>
<keyword evidence="3" id="KW-1185">Reference proteome</keyword>
<protein>
    <submittedName>
        <fullName evidence="2">Cyclic nucleotide-binding protein</fullName>
    </submittedName>
</protein>
<evidence type="ECO:0000313" key="2">
    <source>
        <dbReference type="EMBL" id="SEA83829.1"/>
    </source>
</evidence>
<dbReference type="RefSeq" id="WP_089763406.1">
    <property type="nucleotide sequence ID" value="NZ_BKAT01000031.1"/>
</dbReference>
<accession>A0A1H4EG80</accession>
<dbReference type="Gene3D" id="2.60.120.10">
    <property type="entry name" value="Jelly Rolls"/>
    <property type="match status" value="1"/>
</dbReference>
<dbReference type="CDD" id="cd00038">
    <property type="entry name" value="CAP_ED"/>
    <property type="match status" value="1"/>
</dbReference>
<dbReference type="OrthoDB" id="9152304at2"/>
<dbReference type="STRING" id="408074.SAMN05660909_03693"/>
<dbReference type="Proteomes" id="UP000199656">
    <property type="component" value="Unassembled WGS sequence"/>
</dbReference>
<gene>
    <name evidence="2" type="ORF">SAMN05660909_03693</name>
</gene>
<sequence length="192" mass="22141">MSGIIFFQKIENYVKLSDTAKADWEALLKAKTYKRGESFVRIGQVPRNVAFVVKGLFSQNYVTDKGETVIKYFFPEGRIAGSIPATLTKTESLFEITALEDTSVLEYDYHAFKNLAVKHPDIAAFYIAYMEKHWIIDKEPYEISFRHDDAKTLYNEFLKKYPGLVQRVKKHHIAAYLGITPTQLSRIFLSAR</sequence>
<feature type="domain" description="Cyclic nucleotide-binding" evidence="1">
    <location>
        <begin position="28"/>
        <end position="133"/>
    </location>
</feature>
<dbReference type="InterPro" id="IPR018490">
    <property type="entry name" value="cNMP-bd_dom_sf"/>
</dbReference>
<evidence type="ECO:0000313" key="3">
    <source>
        <dbReference type="Proteomes" id="UP000199656"/>
    </source>
</evidence>
<name>A0A1H4EG80_9BACT</name>
<dbReference type="InterPro" id="IPR000595">
    <property type="entry name" value="cNMP-bd_dom"/>
</dbReference>